<feature type="domain" description="Protein CR006 P-loop" evidence="2">
    <location>
        <begin position="391"/>
        <end position="704"/>
    </location>
</feature>
<evidence type="ECO:0000259" key="2">
    <source>
        <dbReference type="Pfam" id="PF13166"/>
    </source>
</evidence>
<proteinExistence type="predicted"/>
<dbReference type="AlphaFoldDB" id="W2URT8"/>
<dbReference type="GO" id="GO:0006302">
    <property type="term" value="P:double-strand break repair"/>
    <property type="evidence" value="ECO:0007669"/>
    <property type="project" value="InterPro"/>
</dbReference>
<dbReference type="CDD" id="cd00267">
    <property type="entry name" value="ABC_ATPase"/>
    <property type="match status" value="1"/>
</dbReference>
<dbReference type="GO" id="GO:0000731">
    <property type="term" value="P:DNA synthesis involved in DNA repair"/>
    <property type="evidence" value="ECO:0007669"/>
    <property type="project" value="TreeGrafter"/>
</dbReference>
<dbReference type="PATRIC" id="fig|1286632.3.peg.297"/>
<dbReference type="RefSeq" id="WP_051413345.1">
    <property type="nucleotide sequence ID" value="NZ_AYXY01000001.1"/>
</dbReference>
<evidence type="ECO:0000256" key="1">
    <source>
        <dbReference type="SAM" id="Coils"/>
    </source>
</evidence>
<reference evidence="4" key="1">
    <citation type="submission" date="2013-11" db="EMBL/GenBank/DDBJ databases">
        <authorList>
            <person name="Zeyland J."/>
            <person name="Marszalek M."/>
            <person name="Boksa M."/>
            <person name="Slomski R."/>
            <person name="Lipinski D."/>
        </authorList>
    </citation>
    <scope>NUCLEOTIDE SEQUENCE</scope>
    <source>
        <strain evidence="4">AD3</strain>
    </source>
</reference>
<dbReference type="InterPro" id="IPR038729">
    <property type="entry name" value="Rad50/SbcC_AAA"/>
</dbReference>
<feature type="domain" description="Rad50/SbcC-type AAA" evidence="3">
    <location>
        <begin position="93"/>
        <end position="317"/>
    </location>
</feature>
<dbReference type="InterPro" id="IPR026866">
    <property type="entry name" value="CR006_AAA"/>
</dbReference>
<gene>
    <name evidence="4" type="ORF">P278_02960</name>
</gene>
<accession>W2URT8</accession>
<dbReference type="InterPro" id="IPR027417">
    <property type="entry name" value="P-loop_NTPase"/>
</dbReference>
<dbReference type="Proteomes" id="UP000018850">
    <property type="component" value="Unassembled WGS sequence"/>
</dbReference>
<dbReference type="GO" id="GO:0016887">
    <property type="term" value="F:ATP hydrolysis activity"/>
    <property type="evidence" value="ECO:0007669"/>
    <property type="project" value="InterPro"/>
</dbReference>
<reference evidence="4" key="2">
    <citation type="journal article" date="2016" name="Genome Announc.">
        <title>Draft Genome Sequence of Zhouia amylolytica AD3, Isolated from Tidal Flat Sediment.</title>
        <authorList>
            <person name="Jia B."/>
            <person name="Jin H.M."/>
            <person name="Lee H.J."/>
            <person name="Jeon C.O."/>
        </authorList>
    </citation>
    <scope>NUCLEOTIDE SEQUENCE [LARGE SCALE GENOMIC DNA]</scope>
    <source>
        <strain evidence="4">AD3</strain>
    </source>
</reference>
<comment type="caution">
    <text evidence="4">The sequence shown here is derived from an EMBL/GenBank/DDBJ whole genome shotgun (WGS) entry which is preliminary data.</text>
</comment>
<protein>
    <submittedName>
        <fullName evidence="4">Uncharacterized protein</fullName>
    </submittedName>
</protein>
<dbReference type="Gene3D" id="3.40.50.300">
    <property type="entry name" value="P-loop containing nucleotide triphosphate hydrolases"/>
    <property type="match status" value="2"/>
</dbReference>
<evidence type="ECO:0000313" key="5">
    <source>
        <dbReference type="Proteomes" id="UP000018850"/>
    </source>
</evidence>
<dbReference type="PANTHER" id="PTHR32182:SF22">
    <property type="entry name" value="ATP-DEPENDENT ENDONUCLEASE, OLD FAMILY-RELATED"/>
    <property type="match status" value="1"/>
</dbReference>
<sequence length="866" mass="98465">MNENQQIEEVKTLETEVKAFVNAQPYWAKYLCSEILAGNDITESVIDNAYSYLLENLSFKQETEKPELFISYNPNASDDYKENLSFDSLTNVEGVNALTENQTIDLAHNLTIIYGTNGAGKSGYVRLLKNVFYSKDKEDILPNINIDSGHKPKAATFNFSSEGTNIPLKYPDNIGNGIFNQFAVFDGDIGKKHLSLRNDFSFRPAGLQLFNEFNVALERLNGKLSIEIQSKSIANPFADDDIFQGESEIKTWLIQLSHNSKLEELNAHLPYSEEEKTKKVQIDKEYDDLKIALAQKDKALKELQTIKAQLAARIQNLVNTNTWFAQDQLNRVIKAITNCKTKEDTAQKEGVEKFKTDKIENIGSTEWKQFIEAAAKFASTQNEGEYPSLGDNCILCQQAINDDVPKSLISSYWAYIKSVAEQEAKTAKENLAKLKADYEKLSFDQFPETDTLAVWLKDKHETVLANLKDELKKQETLRQTLVSNITDKKDNLQVEIQIDLSALFTISETVDKEIKAFEEDEQNKKLGELLKKKTYLAHKEKLEARYPDIETLHKNLIWVNKANQFNKRAVKKSSTDTEKRLSEKYFNTDYISEFNNECDKLNGKFGIEIDARSSDARSNRQLFLKGNDPSAILSEGEQKVIALADFIAETNITTINRGIILDDPVNSLDHERKETIAKRLVEISGSKQVIVFTHDVVFFKNLEKFGLRLFGKNSPSIKFNTIRATGRNAIGTVISDHSPVRDSLYTNPHLPKTYLQKAKRETDEDFSLSLIRSGFGALRSCYEAITATKVLASAVQRFDSLIRVSNIRSIKYDLPLYDRIIERHSFLHDLIEGHLPAEELNISFTTDKLENEITEFENILTELDNI</sequence>
<feature type="coiled-coil region" evidence="1">
    <location>
        <begin position="286"/>
        <end position="320"/>
    </location>
</feature>
<dbReference type="Pfam" id="PF13476">
    <property type="entry name" value="AAA_23"/>
    <property type="match status" value="1"/>
</dbReference>
<feature type="coiled-coil region" evidence="1">
    <location>
        <begin position="417"/>
        <end position="484"/>
    </location>
</feature>
<dbReference type="eggNOG" id="COG0497">
    <property type="taxonomic scope" value="Bacteria"/>
</dbReference>
<name>W2URT8_9FLAO</name>
<dbReference type="SUPFAM" id="SSF52540">
    <property type="entry name" value="P-loop containing nucleoside triphosphate hydrolases"/>
    <property type="match status" value="1"/>
</dbReference>
<evidence type="ECO:0000313" key="4">
    <source>
        <dbReference type="EMBL" id="ETN96870.1"/>
    </source>
</evidence>
<organism evidence="4 5">
    <name type="scientific">Zhouia amylolytica AD3</name>
    <dbReference type="NCBI Taxonomy" id="1286632"/>
    <lineage>
        <taxon>Bacteria</taxon>
        <taxon>Pseudomonadati</taxon>
        <taxon>Bacteroidota</taxon>
        <taxon>Flavobacteriia</taxon>
        <taxon>Flavobacteriales</taxon>
        <taxon>Flavobacteriaceae</taxon>
        <taxon>Zhouia</taxon>
    </lineage>
</organism>
<dbReference type="Pfam" id="PF13166">
    <property type="entry name" value="AAA_13"/>
    <property type="match status" value="1"/>
</dbReference>
<keyword evidence="5" id="KW-1185">Reference proteome</keyword>
<dbReference type="PANTHER" id="PTHR32182">
    <property type="entry name" value="DNA REPLICATION AND REPAIR PROTEIN RECF"/>
    <property type="match status" value="1"/>
</dbReference>
<keyword evidence="1" id="KW-0175">Coiled coil</keyword>
<dbReference type="EMBL" id="AYXY01000001">
    <property type="protein sequence ID" value="ETN96870.1"/>
    <property type="molecule type" value="Genomic_DNA"/>
</dbReference>
<evidence type="ECO:0000259" key="3">
    <source>
        <dbReference type="Pfam" id="PF13476"/>
    </source>
</evidence>